<evidence type="ECO:0000313" key="10">
    <source>
        <dbReference type="EMBL" id="BCX47153.1"/>
    </source>
</evidence>
<proteinExistence type="predicted"/>
<organism evidence="10 11">
    <name type="scientific">Haloferula helveola</name>
    <dbReference type="NCBI Taxonomy" id="490095"/>
    <lineage>
        <taxon>Bacteria</taxon>
        <taxon>Pseudomonadati</taxon>
        <taxon>Verrucomicrobiota</taxon>
        <taxon>Verrucomicrobiia</taxon>
        <taxon>Verrucomicrobiales</taxon>
        <taxon>Verrucomicrobiaceae</taxon>
        <taxon>Haloferula</taxon>
    </lineage>
</organism>
<feature type="domain" description="Metallo-beta-lactamase" evidence="7">
    <location>
        <begin position="481"/>
        <end position="630"/>
    </location>
</feature>
<feature type="domain" description="DUF4131" evidence="9">
    <location>
        <begin position="15"/>
        <end position="152"/>
    </location>
</feature>
<keyword evidence="4 6" id="KW-1133">Transmembrane helix</keyword>
<dbReference type="Pfam" id="PF13567">
    <property type="entry name" value="DUF4131"/>
    <property type="match status" value="1"/>
</dbReference>
<dbReference type="NCBIfam" id="TIGR00360">
    <property type="entry name" value="ComEC_N-term"/>
    <property type="match status" value="1"/>
</dbReference>
<dbReference type="Proteomes" id="UP001374893">
    <property type="component" value="Chromosome"/>
</dbReference>
<feature type="domain" description="ComEC/Rec2-related protein" evidence="8">
    <location>
        <begin position="209"/>
        <end position="460"/>
    </location>
</feature>
<evidence type="ECO:0000256" key="5">
    <source>
        <dbReference type="ARBA" id="ARBA00023136"/>
    </source>
</evidence>
<dbReference type="Pfam" id="PF03772">
    <property type="entry name" value="Competence"/>
    <property type="match status" value="1"/>
</dbReference>
<feature type="transmembrane region" description="Helical" evidence="6">
    <location>
        <begin position="243"/>
        <end position="262"/>
    </location>
</feature>
<protein>
    <submittedName>
        <fullName evidence="10">DNA internalization-related competence protein ComEC/Rec2</fullName>
    </submittedName>
</protein>
<dbReference type="InterPro" id="IPR052159">
    <property type="entry name" value="Competence_DNA_uptake"/>
</dbReference>
<keyword evidence="2" id="KW-1003">Cell membrane</keyword>
<feature type="transmembrane region" description="Helical" evidence="6">
    <location>
        <begin position="395"/>
        <end position="418"/>
    </location>
</feature>
<feature type="transmembrane region" description="Helical" evidence="6">
    <location>
        <begin position="24"/>
        <end position="54"/>
    </location>
</feature>
<evidence type="ECO:0000256" key="6">
    <source>
        <dbReference type="SAM" id="Phobius"/>
    </source>
</evidence>
<name>A0ABM7RAD1_9BACT</name>
<evidence type="ECO:0000256" key="1">
    <source>
        <dbReference type="ARBA" id="ARBA00004651"/>
    </source>
</evidence>
<evidence type="ECO:0000259" key="8">
    <source>
        <dbReference type="Pfam" id="PF03772"/>
    </source>
</evidence>
<dbReference type="InterPro" id="IPR025405">
    <property type="entry name" value="DUF4131"/>
</dbReference>
<evidence type="ECO:0000256" key="4">
    <source>
        <dbReference type="ARBA" id="ARBA00022989"/>
    </source>
</evidence>
<dbReference type="Gene3D" id="3.60.15.10">
    <property type="entry name" value="Ribonuclease Z/Hydroxyacylglutathione hydrolase-like"/>
    <property type="match status" value="1"/>
</dbReference>
<feature type="transmembrane region" description="Helical" evidence="6">
    <location>
        <begin position="217"/>
        <end position="237"/>
    </location>
</feature>
<gene>
    <name evidence="10" type="ORF">HAHE_10610</name>
</gene>
<evidence type="ECO:0000313" key="11">
    <source>
        <dbReference type="Proteomes" id="UP001374893"/>
    </source>
</evidence>
<accession>A0ABM7RAD1</accession>
<dbReference type="EMBL" id="AP024702">
    <property type="protein sequence ID" value="BCX47153.1"/>
    <property type="molecule type" value="Genomic_DNA"/>
</dbReference>
<evidence type="ECO:0000259" key="7">
    <source>
        <dbReference type="Pfam" id="PF00753"/>
    </source>
</evidence>
<reference evidence="10 11" key="1">
    <citation type="submission" date="2021-06" db="EMBL/GenBank/DDBJ databases">
        <title>Complete genome of Haloferula helveola possessing various polysaccharide degrading enzymes.</title>
        <authorList>
            <person name="Takami H."/>
            <person name="Huang C."/>
            <person name="Hamasaki K."/>
        </authorList>
    </citation>
    <scope>NUCLEOTIDE SEQUENCE [LARGE SCALE GENOMIC DNA]</scope>
    <source>
        <strain evidence="10 11">CN-1</strain>
    </source>
</reference>
<keyword evidence="3 6" id="KW-0812">Transmembrane</keyword>
<evidence type="ECO:0000256" key="3">
    <source>
        <dbReference type="ARBA" id="ARBA00022692"/>
    </source>
</evidence>
<evidence type="ECO:0000259" key="9">
    <source>
        <dbReference type="Pfam" id="PF13567"/>
    </source>
</evidence>
<evidence type="ECO:0000256" key="2">
    <source>
        <dbReference type="ARBA" id="ARBA00022475"/>
    </source>
</evidence>
<keyword evidence="5 6" id="KW-0472">Membrane</keyword>
<dbReference type="PANTHER" id="PTHR30619">
    <property type="entry name" value="DNA INTERNALIZATION/COMPETENCE PROTEIN COMEC/REC2"/>
    <property type="match status" value="1"/>
</dbReference>
<comment type="subcellular location">
    <subcellularLocation>
        <location evidence="1">Cell membrane</location>
        <topology evidence="1">Multi-pass membrane protein</topology>
    </subcellularLocation>
</comment>
<dbReference type="InterPro" id="IPR036866">
    <property type="entry name" value="RibonucZ/Hydroxyglut_hydro"/>
</dbReference>
<sequence length="724" mass="77576">MAVLAVAGVLVADGAWIVGLALLVSIAGVVGAAGCWRLLGAGAVVALVAGTLHLRDVSDRRERRDALGDGRYGELTLTLIEQPQAHGRFWSAVCEERGTEGKVRLRALGNPPGKGAVVEAKGVLKPPQPPRNPGEFDVRPWLDRKGVFAEMDGRVSVVREPDPGAIFGQTIREGFRNAVTRGLDPQSREAAVIRAVVLGEHPGDDVLIEPFRLSGTLHVFAVSGLHVGMVGLLGWLLMRSLGIPRQAALIPLVLMMFGYAWLTGMKPPAMRAAWMAAVVLGAFWFRRRPDLANALGLAALLVVLLDADRIFSVGVQLSFGVVAAIGLLHRPVSRLFSWIARPEPYLPRSLYGRWREGGLRIRQRSADLFTVSGSAWLGSAPLTAWHFGIVTPVSVVASVVLSLVVLPLLGIALMAAACSPLPKLSEWLNLANAQLAGIALSIAKAGQNVPGGHFSVPHGRPGDEFLIVYDLGDDGAACWHGGGSSLLIDGGGQWNFERVVLPSLREMALRPDSLVATHPDGGHVGGLVEAMDAFPVRRGLVPVQRALSSNYRDLLVAAEAREVPLVLGGKDAIYPLAEGARLEVLHQPDSWNWHQIADERVMPVRLNWRSWRILFVADAGWATERAMLESGADLRADVIVAGRHAHDLSLGGPFLRATGAKAVIASHAEFPPEERIPDSWRKSCESAGVAVFHQGESGAVVVTPMDGGIELRGFLDGRVLQLTR</sequence>
<dbReference type="SUPFAM" id="SSF56281">
    <property type="entry name" value="Metallo-hydrolase/oxidoreductase"/>
    <property type="match status" value="1"/>
</dbReference>
<keyword evidence="11" id="KW-1185">Reference proteome</keyword>
<dbReference type="PANTHER" id="PTHR30619:SF7">
    <property type="entry name" value="BETA-LACTAMASE DOMAIN PROTEIN"/>
    <property type="match status" value="1"/>
</dbReference>
<dbReference type="Pfam" id="PF00753">
    <property type="entry name" value="Lactamase_B"/>
    <property type="match status" value="1"/>
</dbReference>
<dbReference type="InterPro" id="IPR004477">
    <property type="entry name" value="ComEC_N"/>
</dbReference>
<dbReference type="InterPro" id="IPR001279">
    <property type="entry name" value="Metallo-B-lactamas"/>
</dbReference>